<proteinExistence type="predicted"/>
<reference evidence="1 2" key="1">
    <citation type="submission" date="2016-02" db="EMBL/GenBank/DDBJ databases">
        <authorList>
            <person name="Wen L."/>
            <person name="He K."/>
            <person name="Yang H."/>
        </authorList>
    </citation>
    <scope>NUCLEOTIDE SEQUENCE [LARGE SCALE GENOMIC DNA]</scope>
    <source>
        <strain evidence="1 2">DSM 22607</strain>
    </source>
</reference>
<protein>
    <recommendedName>
        <fullName evidence="3">Polymer-forming cytoskeletal</fullName>
    </recommendedName>
</protein>
<dbReference type="STRING" id="626937.HMPREF3293_02034"/>
<evidence type="ECO:0000313" key="2">
    <source>
        <dbReference type="Proteomes" id="UP000070366"/>
    </source>
</evidence>
<accession>A0A136Q298</accession>
<organism evidence="1 2">
    <name type="scientific">Christensenella minuta</name>
    <dbReference type="NCBI Taxonomy" id="626937"/>
    <lineage>
        <taxon>Bacteria</taxon>
        <taxon>Bacillati</taxon>
        <taxon>Bacillota</taxon>
        <taxon>Clostridia</taxon>
        <taxon>Christensenellales</taxon>
        <taxon>Christensenellaceae</taxon>
        <taxon>Christensenella</taxon>
    </lineage>
</organism>
<keyword evidence="2" id="KW-1185">Reference proteome</keyword>
<comment type="caution">
    <text evidence="1">The sequence shown here is derived from an EMBL/GenBank/DDBJ whole genome shotgun (WGS) entry which is preliminary data.</text>
</comment>
<dbReference type="EMBL" id="LSZW01000063">
    <property type="protein sequence ID" value="KXK64793.1"/>
    <property type="molecule type" value="Genomic_DNA"/>
</dbReference>
<gene>
    <name evidence="1" type="ORF">HMPREF3293_02034</name>
</gene>
<evidence type="ECO:0000313" key="1">
    <source>
        <dbReference type="EMBL" id="KXK64793.1"/>
    </source>
</evidence>
<dbReference type="RefSeq" id="WP_066518247.1">
    <property type="nucleotide sequence ID" value="NZ_CABMOF010000001.1"/>
</dbReference>
<name>A0A136Q298_9FIRM</name>
<evidence type="ECO:0008006" key="3">
    <source>
        <dbReference type="Google" id="ProtNLM"/>
    </source>
</evidence>
<dbReference type="Proteomes" id="UP000070366">
    <property type="component" value="Unassembled WGS sequence"/>
</dbReference>
<dbReference type="AlphaFoldDB" id="A0A136Q298"/>
<dbReference type="KEGG" id="cmiu:B1H56_05075"/>
<dbReference type="OrthoDB" id="1730007at2"/>
<sequence length="199" mass="21075">MQDFSFGGKGTMNGGEYSTIIIDGIAECTGTLRAEHLHIDGIFKCAGAVAADVVECDGAAEFSAGVCAKKFFVDGVAKLERLEADEINCDGFIKAEEEVSADIMHVDGCIHAKEIVGDHISINSRSGKIAGLLARKTSSIKLVEATTVKLRGVTAQKVSGKDIVIGPHCKIKNIDCSGTLRLDKKAKVDTITGEYTIVE</sequence>